<comment type="caution">
    <text evidence="2">The sequence shown here is derived from an EMBL/GenBank/DDBJ whole genome shotgun (WGS) entry which is preliminary data.</text>
</comment>
<dbReference type="Proteomes" id="UP001153678">
    <property type="component" value="Unassembled WGS sequence"/>
</dbReference>
<name>A0A9W4T9Z9_9GLOM</name>
<feature type="non-terminal residue" evidence="2">
    <location>
        <position position="1"/>
    </location>
</feature>
<reference evidence="2" key="1">
    <citation type="submission" date="2022-08" db="EMBL/GenBank/DDBJ databases">
        <authorList>
            <person name="Kallberg Y."/>
            <person name="Tangrot J."/>
            <person name="Rosling A."/>
        </authorList>
    </citation>
    <scope>NUCLEOTIDE SEQUENCE</scope>
    <source>
        <strain evidence="2">Wild A</strain>
    </source>
</reference>
<keyword evidence="1" id="KW-1133">Transmembrane helix</keyword>
<dbReference type="OrthoDB" id="2288877at2759"/>
<dbReference type="EMBL" id="CAMKVN010016821">
    <property type="protein sequence ID" value="CAI2197673.1"/>
    <property type="molecule type" value="Genomic_DNA"/>
</dbReference>
<protein>
    <submittedName>
        <fullName evidence="2">5616_t:CDS:1</fullName>
    </submittedName>
</protein>
<accession>A0A9W4T9Z9</accession>
<gene>
    <name evidence="2" type="ORF">FWILDA_LOCUS18194</name>
</gene>
<keyword evidence="1" id="KW-0472">Membrane</keyword>
<evidence type="ECO:0000313" key="3">
    <source>
        <dbReference type="Proteomes" id="UP001153678"/>
    </source>
</evidence>
<dbReference type="AlphaFoldDB" id="A0A9W4T9Z9"/>
<keyword evidence="1" id="KW-0812">Transmembrane</keyword>
<proteinExistence type="predicted"/>
<evidence type="ECO:0000313" key="2">
    <source>
        <dbReference type="EMBL" id="CAI2197673.1"/>
    </source>
</evidence>
<organism evidence="2 3">
    <name type="scientific">Funneliformis geosporum</name>
    <dbReference type="NCBI Taxonomy" id="1117311"/>
    <lineage>
        <taxon>Eukaryota</taxon>
        <taxon>Fungi</taxon>
        <taxon>Fungi incertae sedis</taxon>
        <taxon>Mucoromycota</taxon>
        <taxon>Glomeromycotina</taxon>
        <taxon>Glomeromycetes</taxon>
        <taxon>Glomerales</taxon>
        <taxon>Glomeraceae</taxon>
        <taxon>Funneliformis</taxon>
    </lineage>
</organism>
<feature type="transmembrane region" description="Helical" evidence="1">
    <location>
        <begin position="12"/>
        <end position="30"/>
    </location>
</feature>
<keyword evidence="3" id="KW-1185">Reference proteome</keyword>
<sequence length="76" mass="8935">ILRLPYFNLIRYLVIDLMHYLFLGIAYWIVKRLWSTKIDLVLLEEQAKIINLPADLGQIPNKISIREGFSSFIADQ</sequence>
<evidence type="ECO:0000256" key="1">
    <source>
        <dbReference type="SAM" id="Phobius"/>
    </source>
</evidence>